<organism evidence="1 2">
    <name type="scientific">Trametes sanguinea</name>
    <dbReference type="NCBI Taxonomy" id="158606"/>
    <lineage>
        <taxon>Eukaryota</taxon>
        <taxon>Fungi</taxon>
        <taxon>Dikarya</taxon>
        <taxon>Basidiomycota</taxon>
        <taxon>Agaricomycotina</taxon>
        <taxon>Agaricomycetes</taxon>
        <taxon>Polyporales</taxon>
        <taxon>Polyporaceae</taxon>
        <taxon>Trametes</taxon>
    </lineage>
</organism>
<gene>
    <name evidence="1" type="ORF">NUW54_g6340</name>
</gene>
<name>A0ACC1PTP6_9APHY</name>
<evidence type="ECO:0000313" key="1">
    <source>
        <dbReference type="EMBL" id="KAJ3001572.1"/>
    </source>
</evidence>
<keyword evidence="2" id="KW-1185">Reference proteome</keyword>
<dbReference type="EMBL" id="JANSHE010001678">
    <property type="protein sequence ID" value="KAJ3001572.1"/>
    <property type="molecule type" value="Genomic_DNA"/>
</dbReference>
<comment type="caution">
    <text evidence="1">The sequence shown here is derived from an EMBL/GenBank/DDBJ whole genome shotgun (WGS) entry which is preliminary data.</text>
</comment>
<accession>A0ACC1PTP6</accession>
<reference evidence="1" key="1">
    <citation type="submission" date="2022-08" db="EMBL/GenBank/DDBJ databases">
        <title>Genome Sequence of Pycnoporus sanguineus.</title>
        <authorList>
            <person name="Buettner E."/>
        </authorList>
    </citation>
    <scope>NUCLEOTIDE SEQUENCE</scope>
    <source>
        <strain evidence="1">CG-C14</strain>
    </source>
</reference>
<evidence type="ECO:0000313" key="2">
    <source>
        <dbReference type="Proteomes" id="UP001144978"/>
    </source>
</evidence>
<protein>
    <submittedName>
        <fullName evidence="1">Uncharacterized protein</fullName>
    </submittedName>
</protein>
<sequence>MHSEATYRHSGIVIDIFHKRHRIWTHKRHERCLCEKAGRLSMASRPQCLSNLSESCRVGSAHHLSADDCADTKPSACFEQQPRYLIGPHHAHRIPHLNVAFIQFPERVYTYHGEYDIVMHEDLSGRGSYPNLRDLYASRIVMMALPAEERRLGNASSGDLPARALEPHGVHSSVIVV</sequence>
<proteinExistence type="predicted"/>
<dbReference type="Proteomes" id="UP001144978">
    <property type="component" value="Unassembled WGS sequence"/>
</dbReference>